<protein>
    <recommendedName>
        <fullName evidence="5">CHK kinase-like domain-containing protein</fullName>
    </recommendedName>
</protein>
<evidence type="ECO:0000313" key="2">
    <source>
        <dbReference type="EMBL" id="CAK9034252.1"/>
    </source>
</evidence>
<gene>
    <name evidence="2" type="ORF">CCMP2556_LOCUS19405</name>
    <name evidence="3" type="ORF">CCMP2556_LOCUS34417</name>
</gene>
<dbReference type="Proteomes" id="UP001642484">
    <property type="component" value="Unassembled WGS sequence"/>
</dbReference>
<evidence type="ECO:0000256" key="1">
    <source>
        <dbReference type="SAM" id="MobiDB-lite"/>
    </source>
</evidence>
<evidence type="ECO:0000313" key="3">
    <source>
        <dbReference type="EMBL" id="CAK9070002.1"/>
    </source>
</evidence>
<accession>A0ABP0P1W1</accession>
<comment type="caution">
    <text evidence="3">The sequence shown here is derived from an EMBL/GenBank/DDBJ whole genome shotgun (WGS) entry which is preliminary data.</text>
</comment>
<proteinExistence type="predicted"/>
<keyword evidence="4" id="KW-1185">Reference proteome</keyword>
<dbReference type="EMBL" id="CAXAMN010022473">
    <property type="protein sequence ID" value="CAK9070002.1"/>
    <property type="molecule type" value="Genomic_DNA"/>
</dbReference>
<dbReference type="Gene3D" id="3.90.1200.10">
    <property type="match status" value="1"/>
</dbReference>
<organism evidence="3 4">
    <name type="scientific">Durusdinium trenchii</name>
    <dbReference type="NCBI Taxonomy" id="1381693"/>
    <lineage>
        <taxon>Eukaryota</taxon>
        <taxon>Sar</taxon>
        <taxon>Alveolata</taxon>
        <taxon>Dinophyceae</taxon>
        <taxon>Suessiales</taxon>
        <taxon>Symbiodiniaceae</taxon>
        <taxon>Durusdinium</taxon>
    </lineage>
</organism>
<evidence type="ECO:0000313" key="4">
    <source>
        <dbReference type="Proteomes" id="UP001642484"/>
    </source>
</evidence>
<dbReference type="SUPFAM" id="SSF56112">
    <property type="entry name" value="Protein kinase-like (PK-like)"/>
    <property type="match status" value="1"/>
</dbReference>
<sequence>MAPLWDARLGGELNESLSEGSRFRTLVHGDAKPENILCNASSGHVECAALDFGWVGEGYGACDVAYLLWDQIASNVVQDLLSYYYSKLLEKLPEASYTREKLQEHFDLCVMDFIRWELGFQGSRHFWAMPWAIETLRRTLRGSKWREGATGGTRGPRRGSLGKPAIPHLQL</sequence>
<evidence type="ECO:0008006" key="5">
    <source>
        <dbReference type="Google" id="ProtNLM"/>
    </source>
</evidence>
<feature type="region of interest" description="Disordered" evidence="1">
    <location>
        <begin position="146"/>
        <end position="171"/>
    </location>
</feature>
<dbReference type="EMBL" id="CAXAMN010011113">
    <property type="protein sequence ID" value="CAK9034252.1"/>
    <property type="molecule type" value="Genomic_DNA"/>
</dbReference>
<dbReference type="InterPro" id="IPR012877">
    <property type="entry name" value="Dhs-27"/>
</dbReference>
<dbReference type="Pfam" id="PF07914">
    <property type="entry name" value="DUF1679"/>
    <property type="match status" value="1"/>
</dbReference>
<dbReference type="InterPro" id="IPR011009">
    <property type="entry name" value="Kinase-like_dom_sf"/>
</dbReference>
<name>A0ABP0P1W1_9DINO</name>
<reference evidence="3 4" key="1">
    <citation type="submission" date="2024-02" db="EMBL/GenBank/DDBJ databases">
        <authorList>
            <person name="Chen Y."/>
            <person name="Shah S."/>
            <person name="Dougan E. K."/>
            <person name="Thang M."/>
            <person name="Chan C."/>
        </authorList>
    </citation>
    <scope>NUCLEOTIDE SEQUENCE [LARGE SCALE GENOMIC DNA]</scope>
</reference>